<accession>A0A1F8G7F5</accession>
<feature type="domain" description="HTH HARE-type" evidence="2">
    <location>
        <begin position="220"/>
        <end position="284"/>
    </location>
</feature>
<proteinExistence type="predicted"/>
<dbReference type="Proteomes" id="UP000177478">
    <property type="component" value="Unassembled WGS sequence"/>
</dbReference>
<evidence type="ECO:0000313" key="4">
    <source>
        <dbReference type="Proteomes" id="UP000177478"/>
    </source>
</evidence>
<dbReference type="InterPro" id="IPR007759">
    <property type="entry name" value="Asxl_HARE-HTH"/>
</dbReference>
<comment type="caution">
    <text evidence="3">The sequence shown here is derived from an EMBL/GenBank/DDBJ whole genome shotgun (WGS) entry which is preliminary data.</text>
</comment>
<dbReference type="Pfam" id="PF04545">
    <property type="entry name" value="Sigma70_r4"/>
    <property type="match status" value="1"/>
</dbReference>
<evidence type="ECO:0000259" key="2">
    <source>
        <dbReference type="PROSITE" id="PS51913"/>
    </source>
</evidence>
<dbReference type="AlphaFoldDB" id="A0A1F8G7F5"/>
<evidence type="ECO:0000313" key="3">
    <source>
        <dbReference type="EMBL" id="OGN20449.1"/>
    </source>
</evidence>
<reference evidence="3 4" key="1">
    <citation type="journal article" date="2016" name="Nat. Commun.">
        <title>Thousands of microbial genomes shed light on interconnected biogeochemical processes in an aquifer system.</title>
        <authorList>
            <person name="Anantharaman K."/>
            <person name="Brown C.T."/>
            <person name="Hug L.A."/>
            <person name="Sharon I."/>
            <person name="Castelle C.J."/>
            <person name="Probst A.J."/>
            <person name="Thomas B.C."/>
            <person name="Singh A."/>
            <person name="Wilkins M.J."/>
            <person name="Karaoz U."/>
            <person name="Brodie E.L."/>
            <person name="Williams K.H."/>
            <person name="Hubbard S.S."/>
            <person name="Banfield J.F."/>
        </authorList>
    </citation>
    <scope>NUCLEOTIDE SEQUENCE [LARGE SCALE GENOMIC DNA]</scope>
</reference>
<protein>
    <recommendedName>
        <fullName evidence="2">HTH HARE-type domain-containing protein</fullName>
    </recommendedName>
</protein>
<sequence>MLDSYKNITKAVALLVKPLSARNRDIILRRFGLKTGRPETLEAIGQSYGITRERVRQIENHILKNLKADLTKVEVDAKPYFDFTAKTLSSQGGFMSEADLFSSFSGNANSNIHNLALAFLLSLPSDFQRVDESDNCHAFYANGSEAVALAVSIISQVTDIFNKRKALLVKDDLYGAYRNANSRQAVASTAFFSAIKIAKEIDQNIFNEYGLVGWSEVKPRGVRDRAYLVLKRQSKPQHFREITSLINTASFTNKKANVQTVHNELIKDGRFVLVGRGIYGLSEWGYNAGTVKDVLVDILKRHGKALPKAELINRVLSSRYVKPNTILLNLQDGKIFRKQADGSYTLREA</sequence>
<dbReference type="Gene3D" id="1.10.10.10">
    <property type="entry name" value="Winged helix-like DNA-binding domain superfamily/Winged helix DNA-binding domain"/>
    <property type="match status" value="1"/>
</dbReference>
<dbReference type="PANTHER" id="PTHR30603">
    <property type="entry name" value="RNA POLYMERASE SIGMA FACTOR RPO"/>
    <property type="match status" value="1"/>
</dbReference>
<dbReference type="InterPro" id="IPR000943">
    <property type="entry name" value="RNA_pol_sigma70"/>
</dbReference>
<dbReference type="InterPro" id="IPR013324">
    <property type="entry name" value="RNA_pol_sigma_r3/r4-like"/>
</dbReference>
<dbReference type="GO" id="GO:0006352">
    <property type="term" value="P:DNA-templated transcription initiation"/>
    <property type="evidence" value="ECO:0007669"/>
    <property type="project" value="InterPro"/>
</dbReference>
<keyword evidence="1" id="KW-0804">Transcription</keyword>
<dbReference type="STRING" id="1802689.A3F25_02195"/>
<dbReference type="EMBL" id="MGKD01000004">
    <property type="protein sequence ID" value="OGN20449.1"/>
    <property type="molecule type" value="Genomic_DNA"/>
</dbReference>
<dbReference type="InterPro" id="IPR007630">
    <property type="entry name" value="RNA_pol_sigma70_r4"/>
</dbReference>
<name>A0A1F8G7F5_9BACT</name>
<organism evidence="3 4">
    <name type="scientific">Candidatus Yanofskybacteria bacterium RIFCSPHIGHO2_12_FULL_45_19b</name>
    <dbReference type="NCBI Taxonomy" id="1802689"/>
    <lineage>
        <taxon>Bacteria</taxon>
        <taxon>Candidatus Yanofskyibacteriota</taxon>
    </lineage>
</organism>
<dbReference type="Gene3D" id="1.10.10.1250">
    <property type="entry name" value="RNA polymerase, subunit delta, N-terminal domain"/>
    <property type="match status" value="1"/>
</dbReference>
<dbReference type="InterPro" id="IPR050239">
    <property type="entry name" value="Sigma-70_RNA_pol_init_factors"/>
</dbReference>
<dbReference type="InterPro" id="IPR038087">
    <property type="entry name" value="RNAP_delta_N_dom_sf"/>
</dbReference>
<gene>
    <name evidence="3" type="ORF">A3F25_02195</name>
</gene>
<dbReference type="PRINTS" id="PR00046">
    <property type="entry name" value="SIGMA70FCT"/>
</dbReference>
<dbReference type="GO" id="GO:0003700">
    <property type="term" value="F:DNA-binding transcription factor activity"/>
    <property type="evidence" value="ECO:0007669"/>
    <property type="project" value="InterPro"/>
</dbReference>
<dbReference type="PROSITE" id="PS51913">
    <property type="entry name" value="HTH_HARE"/>
    <property type="match status" value="1"/>
</dbReference>
<dbReference type="PANTHER" id="PTHR30603:SF47">
    <property type="entry name" value="RNA POLYMERASE SIGMA FACTOR SIGD, CHLOROPLASTIC"/>
    <property type="match status" value="1"/>
</dbReference>
<evidence type="ECO:0000256" key="1">
    <source>
        <dbReference type="ARBA" id="ARBA00023163"/>
    </source>
</evidence>
<dbReference type="SUPFAM" id="SSF88659">
    <property type="entry name" value="Sigma3 and sigma4 domains of RNA polymerase sigma factors"/>
    <property type="match status" value="1"/>
</dbReference>
<dbReference type="InterPro" id="IPR036388">
    <property type="entry name" value="WH-like_DNA-bd_sf"/>
</dbReference>